<keyword evidence="3" id="KW-0547">Nucleotide-binding</keyword>
<reference evidence="9" key="1">
    <citation type="submission" date="2015-09" db="EMBL/GenBank/DDBJ databases">
        <authorList>
            <consortium name="Pathogen Informatics"/>
        </authorList>
    </citation>
    <scope>NUCLEOTIDE SEQUENCE [LARGE SCALE GENOMIC DNA]</scope>
    <source>
        <strain evidence="9">Lake Konstanz</strain>
    </source>
</reference>
<dbReference type="Pfam" id="PF00069">
    <property type="entry name" value="Pkinase"/>
    <property type="match status" value="1"/>
</dbReference>
<sequence length="493" mass="55017">MASSSSTAAAPAPQIVGKYEMGRVLATGDFDCRTRICTHIITGAQYAVRIYDKHILAEASWMWNQTREAVQVMRTLPKHENIVEMVECFETENSLYILMQLHAPLHVTKMFTTQKDIPLSRTKQLFTQVVRGIMHMHDNGVVHCGIAPDHVLVNDRDQVKIGFLVSCRFYQRGKSMTGMRGTKHSVAPEVLRQEPYNPVLADSWSLGVLLFFMLNGGQYPHDGANTTKNILNHKVRQLNPALPVQARDLVNQLLTYDPAERLAVGDIFNHPWMLDDRVEEDAEFQQRNLHARHSTSGVESNYDASNDMISITLPYGLSQEEEAAYIIQHMWKAYQRRKNHAGDGMSLSLVQRVPHRAASLRLKRVASTIKHMPGMTGRRKSQAVEVAIAPSAAERRLSRNSVVSLPTPAHSLSHGGGSKASAFPRHTFSISSTSATPQHHHPAHNHSQCAHCGRMPPQRLHPGKSPYPAAKFSLTSTGEFIPVEPKPAQEIVV</sequence>
<feature type="region of interest" description="Disordered" evidence="6">
    <location>
        <begin position="430"/>
        <end position="464"/>
    </location>
</feature>
<organism evidence="8 9">
    <name type="scientific">Bodo saltans</name>
    <name type="common">Flagellated protozoan</name>
    <dbReference type="NCBI Taxonomy" id="75058"/>
    <lineage>
        <taxon>Eukaryota</taxon>
        <taxon>Discoba</taxon>
        <taxon>Euglenozoa</taxon>
        <taxon>Kinetoplastea</taxon>
        <taxon>Metakinetoplastina</taxon>
        <taxon>Eubodonida</taxon>
        <taxon>Bodonidae</taxon>
        <taxon>Bodo</taxon>
    </lineage>
</organism>
<dbReference type="EMBL" id="CYKH01000958">
    <property type="protein sequence ID" value="CUG72853.1"/>
    <property type="molecule type" value="Genomic_DNA"/>
</dbReference>
<keyword evidence="2" id="KW-0808">Transferase</keyword>
<evidence type="ECO:0000256" key="5">
    <source>
        <dbReference type="ARBA" id="ARBA00022840"/>
    </source>
</evidence>
<protein>
    <submittedName>
        <fullName evidence="8">Protein kinase, putative</fullName>
    </submittedName>
</protein>
<dbReference type="InterPro" id="IPR000719">
    <property type="entry name" value="Prot_kinase_dom"/>
</dbReference>
<dbReference type="Gene3D" id="1.10.510.10">
    <property type="entry name" value="Transferase(Phosphotransferase) domain 1"/>
    <property type="match status" value="1"/>
</dbReference>
<keyword evidence="1" id="KW-0723">Serine/threonine-protein kinase</keyword>
<feature type="domain" description="Protein kinase" evidence="7">
    <location>
        <begin position="19"/>
        <end position="273"/>
    </location>
</feature>
<dbReference type="Proteomes" id="UP000051952">
    <property type="component" value="Unassembled WGS sequence"/>
</dbReference>
<dbReference type="AlphaFoldDB" id="A0A0S4J320"/>
<dbReference type="GO" id="GO:0005524">
    <property type="term" value="F:ATP binding"/>
    <property type="evidence" value="ECO:0007669"/>
    <property type="project" value="UniProtKB-KW"/>
</dbReference>
<dbReference type="SUPFAM" id="SSF56112">
    <property type="entry name" value="Protein kinase-like (PK-like)"/>
    <property type="match status" value="1"/>
</dbReference>
<dbReference type="InterPro" id="IPR011009">
    <property type="entry name" value="Kinase-like_dom_sf"/>
</dbReference>
<evidence type="ECO:0000256" key="1">
    <source>
        <dbReference type="ARBA" id="ARBA00022527"/>
    </source>
</evidence>
<evidence type="ECO:0000256" key="2">
    <source>
        <dbReference type="ARBA" id="ARBA00022679"/>
    </source>
</evidence>
<dbReference type="GO" id="GO:0004674">
    <property type="term" value="F:protein serine/threonine kinase activity"/>
    <property type="evidence" value="ECO:0007669"/>
    <property type="project" value="UniProtKB-KW"/>
</dbReference>
<keyword evidence="5" id="KW-0067">ATP-binding</keyword>
<evidence type="ECO:0000259" key="7">
    <source>
        <dbReference type="PROSITE" id="PS50011"/>
    </source>
</evidence>
<proteinExistence type="predicted"/>
<dbReference type="PANTHER" id="PTHR24345">
    <property type="entry name" value="SERINE/THREONINE-PROTEIN KINASE PLK"/>
    <property type="match status" value="1"/>
</dbReference>
<evidence type="ECO:0000313" key="9">
    <source>
        <dbReference type="Proteomes" id="UP000051952"/>
    </source>
</evidence>
<feature type="region of interest" description="Disordered" evidence="6">
    <location>
        <begin position="405"/>
        <end position="424"/>
    </location>
</feature>
<keyword evidence="9" id="KW-1185">Reference proteome</keyword>
<accession>A0A0S4J320</accession>
<evidence type="ECO:0000256" key="6">
    <source>
        <dbReference type="SAM" id="MobiDB-lite"/>
    </source>
</evidence>
<gene>
    <name evidence="8" type="ORF">BSAL_84070</name>
</gene>
<evidence type="ECO:0000256" key="3">
    <source>
        <dbReference type="ARBA" id="ARBA00022741"/>
    </source>
</evidence>
<evidence type="ECO:0000256" key="4">
    <source>
        <dbReference type="ARBA" id="ARBA00022777"/>
    </source>
</evidence>
<name>A0A0S4J320_BODSA</name>
<dbReference type="PANTHER" id="PTHR24345:SF91">
    <property type="entry name" value="SERINE_THREONINE-PROTEIN KINASE PLK4"/>
    <property type="match status" value="1"/>
</dbReference>
<dbReference type="GO" id="GO:0005634">
    <property type="term" value="C:nucleus"/>
    <property type="evidence" value="ECO:0007669"/>
    <property type="project" value="TreeGrafter"/>
</dbReference>
<dbReference type="VEuPathDB" id="TriTrypDB:BSAL_84070"/>
<evidence type="ECO:0000313" key="8">
    <source>
        <dbReference type="EMBL" id="CUG72853.1"/>
    </source>
</evidence>
<dbReference type="PROSITE" id="PS50011">
    <property type="entry name" value="PROTEIN_KINASE_DOM"/>
    <property type="match status" value="1"/>
</dbReference>
<keyword evidence="4 8" id="KW-0418">Kinase</keyword>
<dbReference type="OrthoDB" id="541276at2759"/>